<reference evidence="1 2" key="1">
    <citation type="journal article" date="2016" name="Nat. Commun.">
        <title>Thousands of microbial genomes shed light on interconnected biogeochemical processes in an aquifer system.</title>
        <authorList>
            <person name="Anantharaman K."/>
            <person name="Brown C.T."/>
            <person name="Hug L.A."/>
            <person name="Sharon I."/>
            <person name="Castelle C.J."/>
            <person name="Probst A.J."/>
            <person name="Thomas B.C."/>
            <person name="Singh A."/>
            <person name="Wilkins M.J."/>
            <person name="Karaoz U."/>
            <person name="Brodie E.L."/>
            <person name="Williams K.H."/>
            <person name="Hubbard S.S."/>
            <person name="Banfield J.F."/>
        </authorList>
    </citation>
    <scope>NUCLEOTIDE SEQUENCE [LARGE SCALE GENOMIC DNA]</scope>
</reference>
<dbReference type="EMBL" id="MFDM01000014">
    <property type="protein sequence ID" value="OGE43695.1"/>
    <property type="molecule type" value="Genomic_DNA"/>
</dbReference>
<dbReference type="STRING" id="1797785.A3B45_03335"/>
<accession>A0A1F5KSA0</accession>
<comment type="caution">
    <text evidence="1">The sequence shown here is derived from an EMBL/GenBank/DDBJ whole genome shotgun (WGS) entry which is preliminary data.</text>
</comment>
<gene>
    <name evidence="1" type="ORF">A3B45_03335</name>
</gene>
<protein>
    <submittedName>
        <fullName evidence="1">Uncharacterized protein</fullName>
    </submittedName>
</protein>
<dbReference type="AlphaFoldDB" id="A0A1F5KSA0"/>
<proteinExistence type="predicted"/>
<evidence type="ECO:0000313" key="2">
    <source>
        <dbReference type="Proteomes" id="UP000178565"/>
    </source>
</evidence>
<name>A0A1F5KSA0_9BACT</name>
<sequence length="361" mass="41226">MIPFTDYMSKLPEIRDEIVENTYQDAITTPFVFIEQAGEHLGESSPALMTARIIDALRMSHLNGLRDTLWHLRMTFFIPECFARFALAADSPPVRIARKTMDVLEKRPIPPNQVIEQRLARLSPKMADLTRHIFILAQKDGMKDDALNMSYTKMLRSLLLLEKQAEDQQSLDPVEDLGLGEGSPSSLILVRKPVMSKLFIAFITTPESFIQSSFEPLGKDNPEFFTLTAGVSTVMGFPAIVTAAIINRAVIEEYQKRGLEIPWVKKEAIAFISKSQQEAMRKGGNDTLQIFRELGIERDEFNQLSRKENPHIWQGLDLLKRICHFNPAIVDNMAYLTYRAWKNQTVINYMRNQVDSTEETD</sequence>
<evidence type="ECO:0000313" key="1">
    <source>
        <dbReference type="EMBL" id="OGE43695.1"/>
    </source>
</evidence>
<dbReference type="Proteomes" id="UP000178565">
    <property type="component" value="Unassembled WGS sequence"/>
</dbReference>
<organism evidence="1 2">
    <name type="scientific">Candidatus Daviesbacteria bacterium RIFCSPLOWO2_01_FULL_39_12</name>
    <dbReference type="NCBI Taxonomy" id="1797785"/>
    <lineage>
        <taxon>Bacteria</taxon>
        <taxon>Candidatus Daviesiibacteriota</taxon>
    </lineage>
</organism>